<proteinExistence type="predicted"/>
<dbReference type="AlphaFoldDB" id="A0A512MAA6"/>
<comment type="cofactor">
    <cofactor evidence="1">
        <name>Mg(2+)</name>
        <dbReference type="ChEBI" id="CHEBI:18420"/>
    </cofactor>
    <text evidence="1">Binds 2 magnesium ions per subunit.</text>
</comment>
<keyword evidence="2" id="KW-0378">Hydrolase</keyword>
<evidence type="ECO:0000256" key="1">
    <source>
        <dbReference type="PIRSR" id="PIRSR605502-1"/>
    </source>
</evidence>
<feature type="binding site" evidence="1">
    <location>
        <position position="59"/>
    </location>
    <ligand>
        <name>Mg(2+)</name>
        <dbReference type="ChEBI" id="CHEBI:18420"/>
        <label>1</label>
    </ligand>
</feature>
<keyword evidence="1" id="KW-0460">Magnesium</keyword>
<evidence type="ECO:0000313" key="2">
    <source>
        <dbReference type="EMBL" id="GEP43271.1"/>
    </source>
</evidence>
<feature type="binding site" evidence="1">
    <location>
        <position position="266"/>
    </location>
    <ligand>
        <name>Mg(2+)</name>
        <dbReference type="ChEBI" id="CHEBI:18420"/>
        <label>1</label>
    </ligand>
</feature>
<dbReference type="GO" id="GO:0046872">
    <property type="term" value="F:metal ion binding"/>
    <property type="evidence" value="ECO:0007669"/>
    <property type="project" value="UniProtKB-KW"/>
</dbReference>
<dbReference type="RefSeq" id="WP_146850852.1">
    <property type="nucleotide sequence ID" value="NZ_BKAG01000016.1"/>
</dbReference>
<dbReference type="OrthoDB" id="9798107at2"/>
<sequence length="320" mass="35345">MPELKSRLHAAIWGQFLGDAAALGTHWIYDLEDMTARYPGGIEGFELPKAGHYHDGKQSGDQTHYGDAALLLLESLAACGGEFRERDFGMRVTSFFGSPVFKSYRDHATLETLEHLAAQPENFQNGADDDQPATVSRLAPVVVAYHDRTSPERLDAIRRLTLVTQNHPVAVACATAHAVLLDYLLQGFPFLEAFELTRKSADVSCDGSDYFEFAHMLRELDVVTATGRFGQSCPLAQSFPSALHAAFCHHDDFTTAILETIRAGGDNAGRASMIGAWLGALHGIDGIPVEWREKLRARDRIHRAIEQLFARMEMRHGQAP</sequence>
<dbReference type="SUPFAM" id="SSF101478">
    <property type="entry name" value="ADP-ribosylglycohydrolase"/>
    <property type="match status" value="1"/>
</dbReference>
<name>A0A512MAA6_9BACT</name>
<dbReference type="Pfam" id="PF03747">
    <property type="entry name" value="ADP_ribosyl_GH"/>
    <property type="match status" value="1"/>
</dbReference>
<dbReference type="PANTHER" id="PTHR16222">
    <property type="entry name" value="ADP-RIBOSYLGLYCOHYDROLASE"/>
    <property type="match status" value="1"/>
</dbReference>
<dbReference type="InterPro" id="IPR050792">
    <property type="entry name" value="ADP-ribosylglycohydrolase"/>
</dbReference>
<accession>A0A512MAA6</accession>
<comment type="caution">
    <text evidence="2">The sequence shown here is derived from an EMBL/GenBank/DDBJ whole genome shotgun (WGS) entry which is preliminary data.</text>
</comment>
<keyword evidence="3" id="KW-1185">Reference proteome</keyword>
<protein>
    <submittedName>
        <fullName evidence="2">ADP-ribosylglycohydrolase</fullName>
    </submittedName>
</protein>
<gene>
    <name evidence="2" type="ORF">BGE01nite_25620</name>
</gene>
<keyword evidence="1" id="KW-0479">Metal-binding</keyword>
<dbReference type="Gene3D" id="1.10.4080.10">
    <property type="entry name" value="ADP-ribosylation/Crystallin J1"/>
    <property type="match status" value="1"/>
</dbReference>
<evidence type="ECO:0000313" key="3">
    <source>
        <dbReference type="Proteomes" id="UP000321577"/>
    </source>
</evidence>
<dbReference type="InterPro" id="IPR005502">
    <property type="entry name" value="Ribosyl_crysJ1"/>
</dbReference>
<reference evidence="2 3" key="1">
    <citation type="submission" date="2019-07" db="EMBL/GenBank/DDBJ databases">
        <title>Whole genome shotgun sequence of Brevifollis gellanilyticus NBRC 108608.</title>
        <authorList>
            <person name="Hosoyama A."/>
            <person name="Uohara A."/>
            <person name="Ohji S."/>
            <person name="Ichikawa N."/>
        </authorList>
    </citation>
    <scope>NUCLEOTIDE SEQUENCE [LARGE SCALE GENOMIC DNA]</scope>
    <source>
        <strain evidence="2 3">NBRC 108608</strain>
    </source>
</reference>
<organism evidence="2 3">
    <name type="scientific">Brevifollis gellanilyticus</name>
    <dbReference type="NCBI Taxonomy" id="748831"/>
    <lineage>
        <taxon>Bacteria</taxon>
        <taxon>Pseudomonadati</taxon>
        <taxon>Verrucomicrobiota</taxon>
        <taxon>Verrucomicrobiia</taxon>
        <taxon>Verrucomicrobiales</taxon>
        <taxon>Verrucomicrobiaceae</taxon>
    </lineage>
</organism>
<dbReference type="EMBL" id="BKAG01000016">
    <property type="protein sequence ID" value="GEP43271.1"/>
    <property type="molecule type" value="Genomic_DNA"/>
</dbReference>
<dbReference type="Proteomes" id="UP000321577">
    <property type="component" value="Unassembled WGS sequence"/>
</dbReference>
<dbReference type="PANTHER" id="PTHR16222:SF17">
    <property type="entry name" value="SELENOPROTEIN J"/>
    <property type="match status" value="1"/>
</dbReference>
<dbReference type="InterPro" id="IPR036705">
    <property type="entry name" value="Ribosyl_crysJ1_sf"/>
</dbReference>
<dbReference type="GO" id="GO:0016787">
    <property type="term" value="F:hydrolase activity"/>
    <property type="evidence" value="ECO:0007669"/>
    <property type="project" value="UniProtKB-KW"/>
</dbReference>
<feature type="binding site" evidence="1">
    <location>
        <position position="61"/>
    </location>
    <ligand>
        <name>Mg(2+)</name>
        <dbReference type="ChEBI" id="CHEBI:18420"/>
        <label>1</label>
    </ligand>
</feature>